<dbReference type="EMBL" id="FSRL01000001">
    <property type="protein sequence ID" value="SIO00999.1"/>
    <property type="molecule type" value="Genomic_DNA"/>
</dbReference>
<dbReference type="STRING" id="1217970.SAMN05444002_2106"/>
<keyword evidence="3" id="KW-1185">Reference proteome</keyword>
<dbReference type="Proteomes" id="UP000184932">
    <property type="component" value="Unassembled WGS sequence"/>
</dbReference>
<gene>
    <name evidence="2" type="ORF">SAMN05444002_2106</name>
</gene>
<evidence type="ECO:0000313" key="3">
    <source>
        <dbReference type="Proteomes" id="UP000184932"/>
    </source>
</evidence>
<dbReference type="Pfam" id="PF13672">
    <property type="entry name" value="PP2C_2"/>
    <property type="match status" value="1"/>
</dbReference>
<evidence type="ECO:0000313" key="2">
    <source>
        <dbReference type="EMBL" id="SIO00999.1"/>
    </source>
</evidence>
<dbReference type="InterPro" id="IPR036457">
    <property type="entry name" value="PPM-type-like_dom_sf"/>
</dbReference>
<dbReference type="GO" id="GO:0004722">
    <property type="term" value="F:protein serine/threonine phosphatase activity"/>
    <property type="evidence" value="ECO:0007669"/>
    <property type="project" value="InterPro"/>
</dbReference>
<dbReference type="RefSeq" id="WP_074256169.1">
    <property type="nucleotide sequence ID" value="NZ_FSRL01000001.1"/>
</dbReference>
<organism evidence="2 3">
    <name type="scientific">Vannielia litorea</name>
    <dbReference type="NCBI Taxonomy" id="1217970"/>
    <lineage>
        <taxon>Bacteria</taxon>
        <taxon>Pseudomonadati</taxon>
        <taxon>Pseudomonadota</taxon>
        <taxon>Alphaproteobacteria</taxon>
        <taxon>Rhodobacterales</taxon>
        <taxon>Paracoccaceae</taxon>
        <taxon>Vannielia</taxon>
    </lineage>
</organism>
<dbReference type="OrthoDB" id="9801841at2"/>
<sequence length="259" mass="28782">MNAKQFRFETGEISHTGYARDHNEDNLYTYPDGGMWVVADGMGGHHGGDFASGVIVQHLATVGRATSAPDLQARFVERITRANHQIQQHAMTQGATIGSTVVSLLVFEQHFACVWSGDSRVYLIRDGQLTQLSRDHTEANELLDRGAITSEEAANWPRKNVITRAIGVHPDVHLDHKYGTLRNRDTFILCSDGLTAHVEDHEILEIARKHQPQKACDMLLDLTLQRGATDNTTVVVVRAFDKTEVTPMTAIFDLPQEGM</sequence>
<protein>
    <submittedName>
        <fullName evidence="2">Protein phosphatase</fullName>
    </submittedName>
</protein>
<dbReference type="PROSITE" id="PS51746">
    <property type="entry name" value="PPM_2"/>
    <property type="match status" value="1"/>
</dbReference>
<dbReference type="AlphaFoldDB" id="A0A1N6G0B9"/>
<dbReference type="InterPro" id="IPR001932">
    <property type="entry name" value="PPM-type_phosphatase-like_dom"/>
</dbReference>
<feature type="domain" description="PPM-type phosphatase" evidence="1">
    <location>
        <begin position="9"/>
        <end position="239"/>
    </location>
</feature>
<name>A0A1N6G0B9_9RHOB</name>
<dbReference type="SUPFAM" id="SSF81606">
    <property type="entry name" value="PP2C-like"/>
    <property type="match status" value="1"/>
</dbReference>
<dbReference type="CDD" id="cd00143">
    <property type="entry name" value="PP2Cc"/>
    <property type="match status" value="1"/>
</dbReference>
<accession>A0A1N6G0B9</accession>
<dbReference type="SMART" id="SM00332">
    <property type="entry name" value="PP2Cc"/>
    <property type="match status" value="1"/>
</dbReference>
<reference evidence="3" key="1">
    <citation type="submission" date="2016-11" db="EMBL/GenBank/DDBJ databases">
        <authorList>
            <person name="Varghese N."/>
            <person name="Submissions S."/>
        </authorList>
    </citation>
    <scope>NUCLEOTIDE SEQUENCE [LARGE SCALE GENOMIC DNA]</scope>
    <source>
        <strain evidence="3">DSM 29440</strain>
    </source>
</reference>
<dbReference type="InterPro" id="IPR015655">
    <property type="entry name" value="PP2C"/>
</dbReference>
<dbReference type="SMART" id="SM00331">
    <property type="entry name" value="PP2C_SIG"/>
    <property type="match status" value="1"/>
</dbReference>
<proteinExistence type="predicted"/>
<dbReference type="PANTHER" id="PTHR47992">
    <property type="entry name" value="PROTEIN PHOSPHATASE"/>
    <property type="match status" value="1"/>
</dbReference>
<dbReference type="Gene3D" id="3.60.40.10">
    <property type="entry name" value="PPM-type phosphatase domain"/>
    <property type="match status" value="1"/>
</dbReference>
<evidence type="ECO:0000259" key="1">
    <source>
        <dbReference type="PROSITE" id="PS51746"/>
    </source>
</evidence>